<dbReference type="AlphaFoldDB" id="A0A6F9DLK9"/>
<keyword evidence="5 7" id="KW-0472">Membrane</keyword>
<feature type="compositionally biased region" description="Polar residues" evidence="6">
    <location>
        <begin position="384"/>
        <end position="393"/>
    </location>
</feature>
<proteinExistence type="evidence at transcript level"/>
<reference evidence="8" key="1">
    <citation type="submission" date="2020-04" db="EMBL/GenBank/DDBJ databases">
        <authorList>
            <person name="Neveu A P."/>
        </authorList>
    </citation>
    <scope>NUCLEOTIDE SEQUENCE</scope>
    <source>
        <tissue evidence="8">Whole embryo</tissue>
    </source>
</reference>
<dbReference type="SUPFAM" id="SSF103481">
    <property type="entry name" value="Multidrug resistance efflux transporter EmrE"/>
    <property type="match status" value="1"/>
</dbReference>
<protein>
    <submittedName>
        <fullName evidence="8">NIPA-like protein 2</fullName>
    </submittedName>
</protein>
<evidence type="ECO:0000256" key="7">
    <source>
        <dbReference type="SAM" id="Phobius"/>
    </source>
</evidence>
<feature type="transmembrane region" description="Helical" evidence="7">
    <location>
        <begin position="24"/>
        <end position="42"/>
    </location>
</feature>
<evidence type="ECO:0000256" key="4">
    <source>
        <dbReference type="ARBA" id="ARBA00022989"/>
    </source>
</evidence>
<comment type="similarity">
    <text evidence="2">Belongs to the NIPA family.</text>
</comment>
<evidence type="ECO:0000256" key="2">
    <source>
        <dbReference type="ARBA" id="ARBA00007230"/>
    </source>
</evidence>
<feature type="transmembrane region" description="Helical" evidence="7">
    <location>
        <begin position="174"/>
        <end position="191"/>
    </location>
</feature>
<feature type="region of interest" description="Disordered" evidence="6">
    <location>
        <begin position="384"/>
        <end position="432"/>
    </location>
</feature>
<feature type="transmembrane region" description="Helical" evidence="7">
    <location>
        <begin position="203"/>
        <end position="231"/>
    </location>
</feature>
<feature type="compositionally biased region" description="Low complexity" evidence="6">
    <location>
        <begin position="398"/>
        <end position="409"/>
    </location>
</feature>
<dbReference type="EMBL" id="LR788470">
    <property type="protein sequence ID" value="CAB3264332.1"/>
    <property type="molecule type" value="mRNA"/>
</dbReference>
<dbReference type="GO" id="GO:0016020">
    <property type="term" value="C:membrane"/>
    <property type="evidence" value="ECO:0007669"/>
    <property type="project" value="UniProtKB-SubCell"/>
</dbReference>
<evidence type="ECO:0000313" key="8">
    <source>
        <dbReference type="EMBL" id="CAB3264332.1"/>
    </source>
</evidence>
<comment type="subcellular location">
    <subcellularLocation>
        <location evidence="1">Membrane</location>
        <topology evidence="1">Multi-pass membrane protein</topology>
    </subcellularLocation>
</comment>
<dbReference type="PANTHER" id="PTHR12570">
    <property type="match status" value="1"/>
</dbReference>
<evidence type="ECO:0000256" key="3">
    <source>
        <dbReference type="ARBA" id="ARBA00022692"/>
    </source>
</evidence>
<accession>A0A6F9DLK9</accession>
<dbReference type="GO" id="GO:0015095">
    <property type="term" value="F:magnesium ion transmembrane transporter activity"/>
    <property type="evidence" value="ECO:0007669"/>
    <property type="project" value="InterPro"/>
</dbReference>
<dbReference type="Pfam" id="PF05653">
    <property type="entry name" value="Mg_trans_NIPA"/>
    <property type="match status" value="1"/>
</dbReference>
<feature type="transmembrane region" description="Helical" evidence="7">
    <location>
        <begin position="303"/>
        <end position="322"/>
    </location>
</feature>
<keyword evidence="3 7" id="KW-0812">Transmembrane</keyword>
<feature type="compositionally biased region" description="Polar residues" evidence="6">
    <location>
        <begin position="423"/>
        <end position="432"/>
    </location>
</feature>
<keyword evidence="4 7" id="KW-1133">Transmembrane helix</keyword>
<feature type="transmembrane region" description="Helical" evidence="7">
    <location>
        <begin position="82"/>
        <end position="102"/>
    </location>
</feature>
<sequence length="432" mass="47729">MNNTENATTEAPADFLTPAEHYKIGISLAVLGNFLIAVSLNIQKFAHRKRSHQLNSVDHESDHNEDKSSFCAPGSYLRSGTWWIGITLMVFGEIGNFVAYGFAPASVVAPLGCVAVIANGAIAVLFNNEFLRMQDIFGATFALVGGFLIVEFSQQADKILDAQQITSHIGNWQFIIYVIIEVIVLTLLLYVRSRNAHKKHSVMLHLLVVAILGSFTVISAKAVSGMLTITVEGESQLVYFIFYLMLIIMAITTIVQVKYLNQAMASYDIATVVPINFVLFTVSAILAGAIFYQEFFHQPGVNIIMFLFGCSLSFLGVVFITWKSTEPGEMEAGSLHLDMMPNFIRTFALSFNVKNIQPEANHRQATCYPDDELPLLQSSSTRDSFANYSTASEDTPRSTTSLQSSETSSFINSAKKQRKKSKYQTPPSSESE</sequence>
<name>A0A6F9DLK9_9ASCI</name>
<feature type="transmembrane region" description="Helical" evidence="7">
    <location>
        <begin position="136"/>
        <end position="154"/>
    </location>
</feature>
<evidence type="ECO:0000256" key="6">
    <source>
        <dbReference type="SAM" id="MobiDB-lite"/>
    </source>
</evidence>
<feature type="transmembrane region" description="Helical" evidence="7">
    <location>
        <begin position="269"/>
        <end position="291"/>
    </location>
</feature>
<feature type="transmembrane region" description="Helical" evidence="7">
    <location>
        <begin position="237"/>
        <end position="257"/>
    </location>
</feature>
<dbReference type="PANTHER" id="PTHR12570:SF65">
    <property type="entry name" value="MAGNESIUM TRANSPORTER NIPA9-RELATED"/>
    <property type="match status" value="1"/>
</dbReference>
<dbReference type="InterPro" id="IPR037185">
    <property type="entry name" value="EmrE-like"/>
</dbReference>
<evidence type="ECO:0000256" key="5">
    <source>
        <dbReference type="ARBA" id="ARBA00023136"/>
    </source>
</evidence>
<evidence type="ECO:0000256" key="1">
    <source>
        <dbReference type="ARBA" id="ARBA00004141"/>
    </source>
</evidence>
<organism evidence="8">
    <name type="scientific">Phallusia mammillata</name>
    <dbReference type="NCBI Taxonomy" id="59560"/>
    <lineage>
        <taxon>Eukaryota</taxon>
        <taxon>Metazoa</taxon>
        <taxon>Chordata</taxon>
        <taxon>Tunicata</taxon>
        <taxon>Ascidiacea</taxon>
        <taxon>Phlebobranchia</taxon>
        <taxon>Ascidiidae</taxon>
        <taxon>Phallusia</taxon>
    </lineage>
</organism>
<dbReference type="InterPro" id="IPR008521">
    <property type="entry name" value="Mg_trans_NIPA"/>
</dbReference>
<gene>
    <name evidence="8" type="primary">Nipal2</name>
</gene>
<feature type="transmembrane region" description="Helical" evidence="7">
    <location>
        <begin position="108"/>
        <end position="127"/>
    </location>
</feature>